<feature type="region of interest" description="Disordered" evidence="1">
    <location>
        <begin position="1"/>
        <end position="24"/>
    </location>
</feature>
<accession>A0ABN7SPY3</accession>
<dbReference type="EMBL" id="OU015566">
    <property type="protein sequence ID" value="CAG5103680.1"/>
    <property type="molecule type" value="Genomic_DNA"/>
</dbReference>
<feature type="region of interest" description="Disordered" evidence="1">
    <location>
        <begin position="368"/>
        <end position="404"/>
    </location>
</feature>
<evidence type="ECO:0000313" key="2">
    <source>
        <dbReference type="EMBL" id="CAG5103680.1"/>
    </source>
</evidence>
<feature type="compositionally biased region" description="Low complexity" evidence="1">
    <location>
        <begin position="242"/>
        <end position="252"/>
    </location>
</feature>
<gene>
    <name evidence="2" type="ORF">OKIOD_LOCUS9650</name>
</gene>
<protein>
    <submittedName>
        <fullName evidence="2">Oidioi.mRNA.OKI2018_I69.chr1.g885.t1.cds</fullName>
    </submittedName>
</protein>
<feature type="compositionally biased region" description="Low complexity" evidence="1">
    <location>
        <begin position="264"/>
        <end position="278"/>
    </location>
</feature>
<evidence type="ECO:0000313" key="3">
    <source>
        <dbReference type="Proteomes" id="UP001158576"/>
    </source>
</evidence>
<feature type="compositionally biased region" description="Acidic residues" evidence="1">
    <location>
        <begin position="320"/>
        <end position="338"/>
    </location>
</feature>
<evidence type="ECO:0000256" key="1">
    <source>
        <dbReference type="SAM" id="MobiDB-lite"/>
    </source>
</evidence>
<feature type="region of interest" description="Disordered" evidence="1">
    <location>
        <begin position="37"/>
        <end position="56"/>
    </location>
</feature>
<reference evidence="2 3" key="1">
    <citation type="submission" date="2021-04" db="EMBL/GenBank/DDBJ databases">
        <authorList>
            <person name="Bliznina A."/>
        </authorList>
    </citation>
    <scope>NUCLEOTIDE SEQUENCE [LARGE SCALE GENOMIC DNA]</scope>
</reference>
<proteinExistence type="predicted"/>
<keyword evidence="3" id="KW-1185">Reference proteome</keyword>
<feature type="compositionally biased region" description="Basic and acidic residues" evidence="1">
    <location>
        <begin position="384"/>
        <end position="404"/>
    </location>
</feature>
<feature type="region of interest" description="Disordered" evidence="1">
    <location>
        <begin position="226"/>
        <end position="342"/>
    </location>
</feature>
<sequence length="676" mass="78177">MPRDAEKVQMPSGDELERLRNEAGIVQDPIGDENFWRQRKSAIRSDPVTQRPNEKKGRMLNRMRRRIADRFTDLLEQILEGFSDPNRQMSLDGWQHAINGASNVLSDLIREENGKFNEDDQNQSDESLFYGCLNTAKTTMDIPPLLNVVYVDKDRQIPEGRLPAYQERVSAIKSRADFLFRKDRLPKRGEDSLESWKEKRRDEYIKDGVPEDIARVLTRRDSGVIGWTSRRDGTCQTDSVDAQQAKTQQTQTNSGTDSKDSETQTEMSSTSMATQTSAPATETGTISDTDSEDSFNARSDPNQFFPPGYQRNVALTDQDSGSDSDDQAIRESDDEGDNQDWNRRTDTLFASAEEEAEAKERSARIAKEMEERQDQPLSDIIEESESRSLERMAQKEEAEAQRRTQKARIDRLKQEAEAEAQRAADKARAKEALKIQMKRQLDENTRIRREYAEQIQREKEAKEAQERRMARDKEAEEKRLAAIKAAEEKVLTEPRIGIRLVAETGAKGNYYYLSKKESKLMERSAVRDMLDNRSISNFNEVKQAWFSSTGLQKFKDSRLPGHRHYKYNNRSSWEIKEGTTEWRLDPIDYLTKEERAVIHYVVEFLNYEGIKRRFKEAIDSGLLKPKKLDVILLFAYKICGSNLVHYMRFIFVRLYKLHEIPIPPVHSDAAPRPPRY</sequence>
<name>A0ABN7SPY3_OIKDI</name>
<dbReference type="Proteomes" id="UP001158576">
    <property type="component" value="Chromosome 1"/>
</dbReference>
<feature type="compositionally biased region" description="Polar residues" evidence="1">
    <location>
        <begin position="279"/>
        <end position="302"/>
    </location>
</feature>
<organism evidence="2 3">
    <name type="scientific">Oikopleura dioica</name>
    <name type="common">Tunicate</name>
    <dbReference type="NCBI Taxonomy" id="34765"/>
    <lineage>
        <taxon>Eukaryota</taxon>
        <taxon>Metazoa</taxon>
        <taxon>Chordata</taxon>
        <taxon>Tunicata</taxon>
        <taxon>Appendicularia</taxon>
        <taxon>Copelata</taxon>
        <taxon>Oikopleuridae</taxon>
        <taxon>Oikopleura</taxon>
    </lineage>
</organism>